<evidence type="ECO:0000313" key="1">
    <source>
        <dbReference type="EMBL" id="EJW94320.1"/>
    </source>
</evidence>
<comment type="caution">
    <text evidence="1">The sequence shown here is derived from an EMBL/GenBank/DDBJ whole genome shotgun (WGS) entry which is preliminary data.</text>
</comment>
<dbReference type="EMBL" id="AMCI01006450">
    <property type="protein sequence ID" value="EJW94320.1"/>
    <property type="molecule type" value="Genomic_DNA"/>
</dbReference>
<organism evidence="1">
    <name type="scientific">gut metagenome</name>
    <dbReference type="NCBI Taxonomy" id="749906"/>
    <lineage>
        <taxon>unclassified sequences</taxon>
        <taxon>metagenomes</taxon>
        <taxon>organismal metagenomes</taxon>
    </lineage>
</organism>
<protein>
    <submittedName>
        <fullName evidence="1">Uncharacterized protein</fullName>
    </submittedName>
</protein>
<sequence>MHEFKMCLINLDLKKYKHQHWNITRPTTKHLRLYKIAR</sequence>
<name>J9C3B6_9ZZZZ</name>
<proteinExistence type="predicted"/>
<gene>
    <name evidence="1" type="ORF">EVA_17575</name>
</gene>
<dbReference type="AlphaFoldDB" id="J9C3B6"/>
<accession>J9C3B6</accession>
<reference evidence="1" key="1">
    <citation type="journal article" date="2012" name="PLoS ONE">
        <title>Gene sets for utilization of primary and secondary nutrition supplies in the distal gut of endangered iberian lynx.</title>
        <authorList>
            <person name="Alcaide M."/>
            <person name="Messina E."/>
            <person name="Richter M."/>
            <person name="Bargiela R."/>
            <person name="Peplies J."/>
            <person name="Huws S.A."/>
            <person name="Newbold C.J."/>
            <person name="Golyshin P.N."/>
            <person name="Simon M.A."/>
            <person name="Lopez G."/>
            <person name="Yakimov M.M."/>
            <person name="Ferrer M."/>
        </authorList>
    </citation>
    <scope>NUCLEOTIDE SEQUENCE</scope>
</reference>